<dbReference type="RefSeq" id="WP_120627742.1">
    <property type="nucleotide sequence ID" value="NZ_RAWG01000177.1"/>
</dbReference>
<dbReference type="Pfam" id="PF13490">
    <property type="entry name" value="zf-HC2"/>
    <property type="match status" value="1"/>
</dbReference>
<dbReference type="InterPro" id="IPR027383">
    <property type="entry name" value="Znf_put"/>
</dbReference>
<keyword evidence="2" id="KW-0472">Membrane</keyword>
<dbReference type="AlphaFoldDB" id="A0A3A8NGG8"/>
<feature type="compositionally biased region" description="Acidic residues" evidence="1">
    <location>
        <begin position="163"/>
        <end position="177"/>
    </location>
</feature>
<evidence type="ECO:0000256" key="2">
    <source>
        <dbReference type="SAM" id="Phobius"/>
    </source>
</evidence>
<feature type="domain" description="Putative zinc-finger" evidence="3">
    <location>
        <begin position="4"/>
        <end position="38"/>
    </location>
</feature>
<feature type="region of interest" description="Disordered" evidence="1">
    <location>
        <begin position="144"/>
        <end position="186"/>
    </location>
</feature>
<accession>A0A3A8NGG8</accession>
<evidence type="ECO:0000259" key="3">
    <source>
        <dbReference type="Pfam" id="PF13490"/>
    </source>
</evidence>
<evidence type="ECO:0000313" key="4">
    <source>
        <dbReference type="EMBL" id="RKH39012.1"/>
    </source>
</evidence>
<organism evidence="4 5">
    <name type="scientific">Corallococcus sicarius</name>
    <dbReference type="NCBI Taxonomy" id="2316726"/>
    <lineage>
        <taxon>Bacteria</taxon>
        <taxon>Pseudomonadati</taxon>
        <taxon>Myxococcota</taxon>
        <taxon>Myxococcia</taxon>
        <taxon>Myxococcales</taxon>
        <taxon>Cystobacterineae</taxon>
        <taxon>Myxococcaceae</taxon>
        <taxon>Corallococcus</taxon>
    </lineage>
</organism>
<dbReference type="EMBL" id="RAWG01000177">
    <property type="protein sequence ID" value="RKH39012.1"/>
    <property type="molecule type" value="Genomic_DNA"/>
</dbReference>
<keyword evidence="5" id="KW-1185">Reference proteome</keyword>
<proteinExistence type="predicted"/>
<reference evidence="5" key="1">
    <citation type="submission" date="2018-09" db="EMBL/GenBank/DDBJ databases">
        <authorList>
            <person name="Livingstone P.G."/>
            <person name="Whitworth D.E."/>
        </authorList>
    </citation>
    <scope>NUCLEOTIDE SEQUENCE [LARGE SCALE GENOMIC DNA]</scope>
    <source>
        <strain evidence="5">CA040B</strain>
    </source>
</reference>
<protein>
    <submittedName>
        <fullName evidence="4">Zf-HC2 domain-containing protein</fullName>
    </submittedName>
</protein>
<name>A0A3A8NGG8_9BACT</name>
<keyword evidence="2" id="KW-1133">Transmembrane helix</keyword>
<dbReference type="Proteomes" id="UP000273405">
    <property type="component" value="Unassembled WGS sequence"/>
</dbReference>
<feature type="transmembrane region" description="Helical" evidence="2">
    <location>
        <begin position="88"/>
        <end position="108"/>
    </location>
</feature>
<dbReference type="InterPro" id="IPR041916">
    <property type="entry name" value="Anti_sigma_zinc_sf"/>
</dbReference>
<gene>
    <name evidence="4" type="ORF">D7X12_24745</name>
</gene>
<evidence type="ECO:0000256" key="1">
    <source>
        <dbReference type="SAM" id="MobiDB-lite"/>
    </source>
</evidence>
<dbReference type="Gene3D" id="1.10.10.1320">
    <property type="entry name" value="Anti-sigma factor, zinc-finger domain"/>
    <property type="match status" value="1"/>
</dbReference>
<evidence type="ECO:0000313" key="5">
    <source>
        <dbReference type="Proteomes" id="UP000273405"/>
    </source>
</evidence>
<sequence length="186" mass="19870">MGACVEYEEQASLHAAGALEGEEATRFLSHLESCAACRAEVASTQELLGRVALPPQTPVEVRAQEGLGARTLSAWRREQTRRWMGRRALSSLAAVAAVVTLMLGPSALERFRAPRTTVPDTARTVDTRDDVDAETLAAFEAWAGLEPLEDDGSEYGSGSGSGSDDELPWDGEDDAMDGDFNLGEAL</sequence>
<comment type="caution">
    <text evidence="4">The sequence shown here is derived from an EMBL/GenBank/DDBJ whole genome shotgun (WGS) entry which is preliminary data.</text>
</comment>
<keyword evidence="2" id="KW-0812">Transmembrane</keyword>
<dbReference type="OrthoDB" id="5519388at2"/>